<evidence type="ECO:0000313" key="1">
    <source>
        <dbReference type="EMBL" id="MCD7463762.1"/>
    </source>
</evidence>
<organism evidence="1 2">
    <name type="scientific">Datura stramonium</name>
    <name type="common">Jimsonweed</name>
    <name type="synonym">Common thornapple</name>
    <dbReference type="NCBI Taxonomy" id="4076"/>
    <lineage>
        <taxon>Eukaryota</taxon>
        <taxon>Viridiplantae</taxon>
        <taxon>Streptophyta</taxon>
        <taxon>Embryophyta</taxon>
        <taxon>Tracheophyta</taxon>
        <taxon>Spermatophyta</taxon>
        <taxon>Magnoliopsida</taxon>
        <taxon>eudicotyledons</taxon>
        <taxon>Gunneridae</taxon>
        <taxon>Pentapetalae</taxon>
        <taxon>asterids</taxon>
        <taxon>lamiids</taxon>
        <taxon>Solanales</taxon>
        <taxon>Solanaceae</taxon>
        <taxon>Solanoideae</taxon>
        <taxon>Datureae</taxon>
        <taxon>Datura</taxon>
    </lineage>
</organism>
<dbReference type="EMBL" id="JACEIK010000911">
    <property type="protein sequence ID" value="MCD7463762.1"/>
    <property type="molecule type" value="Genomic_DNA"/>
</dbReference>
<reference evidence="1 2" key="1">
    <citation type="journal article" date="2021" name="BMC Genomics">
        <title>Datura genome reveals duplications of psychoactive alkaloid biosynthetic genes and high mutation rate following tissue culture.</title>
        <authorList>
            <person name="Rajewski A."/>
            <person name="Carter-House D."/>
            <person name="Stajich J."/>
            <person name="Litt A."/>
        </authorList>
    </citation>
    <scope>NUCLEOTIDE SEQUENCE [LARGE SCALE GENOMIC DNA]</scope>
    <source>
        <strain evidence="1">AR-01</strain>
    </source>
</reference>
<proteinExistence type="predicted"/>
<protein>
    <submittedName>
        <fullName evidence="1">Uncharacterized protein</fullName>
    </submittedName>
</protein>
<name>A0ABS8SXI9_DATST</name>
<sequence>MDAQRAEAIRQVETARRVDAVDIVVSAATRHRKNPPQFHGRQAMCFSMVLLEKTQTTVDKFHRNLQSIRAVRRETGGHRA</sequence>
<accession>A0ABS8SXI9</accession>
<keyword evidence="2" id="KW-1185">Reference proteome</keyword>
<gene>
    <name evidence="1" type="ORF">HAX54_051332</name>
</gene>
<comment type="caution">
    <text evidence="1">The sequence shown here is derived from an EMBL/GenBank/DDBJ whole genome shotgun (WGS) entry which is preliminary data.</text>
</comment>
<dbReference type="Proteomes" id="UP000823775">
    <property type="component" value="Unassembled WGS sequence"/>
</dbReference>
<evidence type="ECO:0000313" key="2">
    <source>
        <dbReference type="Proteomes" id="UP000823775"/>
    </source>
</evidence>